<dbReference type="PANTHER" id="PTHR31111">
    <property type="entry name" value="BNAA05G37150D PROTEIN-RELATED"/>
    <property type="match status" value="1"/>
</dbReference>
<evidence type="ECO:0000313" key="3">
    <source>
        <dbReference type="EMBL" id="KAL3639433.1"/>
    </source>
</evidence>
<comment type="caution">
    <text evidence="3">The sequence shown here is derived from an EMBL/GenBank/DDBJ whole genome shotgun (WGS) entry which is preliminary data.</text>
</comment>
<keyword evidence="4" id="KW-1185">Reference proteome</keyword>
<dbReference type="SUPFAM" id="SSF81383">
    <property type="entry name" value="F-box domain"/>
    <property type="match status" value="1"/>
</dbReference>
<protein>
    <recommendedName>
        <fullName evidence="2">F-box associated beta-propeller type 3 domain-containing protein</fullName>
    </recommendedName>
</protein>
<dbReference type="InterPro" id="IPR036047">
    <property type="entry name" value="F-box-like_dom_sf"/>
</dbReference>
<dbReference type="AlphaFoldDB" id="A0ABD3DAS4"/>
<dbReference type="NCBIfam" id="TIGR01640">
    <property type="entry name" value="F_box_assoc_1"/>
    <property type="match status" value="1"/>
</dbReference>
<dbReference type="InterPro" id="IPR017451">
    <property type="entry name" value="F-box-assoc_interact_dom"/>
</dbReference>
<reference evidence="4" key="1">
    <citation type="journal article" date="2024" name="IScience">
        <title>Strigolactones Initiate the Formation of Haustorium-like Structures in Castilleja.</title>
        <authorList>
            <person name="Buerger M."/>
            <person name="Peterson D."/>
            <person name="Chory J."/>
        </authorList>
    </citation>
    <scope>NUCLEOTIDE SEQUENCE [LARGE SCALE GENOMIC DNA]</scope>
</reference>
<feature type="region of interest" description="Disordered" evidence="1">
    <location>
        <begin position="1"/>
        <end position="23"/>
    </location>
</feature>
<gene>
    <name evidence="3" type="ORF">CASFOL_017340</name>
</gene>
<feature type="compositionally biased region" description="Polar residues" evidence="1">
    <location>
        <begin position="1"/>
        <end position="11"/>
    </location>
</feature>
<dbReference type="Pfam" id="PF08268">
    <property type="entry name" value="FBA_3"/>
    <property type="match status" value="1"/>
</dbReference>
<sequence>MKPMSTSTDSTHSSKENKSNRGKKLDGSLSFIPDDVIFYEIFPRLPVKSLHRFRCIARSFCGLTSERKFLDAVRRYGPRRQLISFPRLLPLEIDLYHADFAVSPYGLGAIPTTAIQDPFTNRCIYINIINGFMCRSNESRNVVIMNNATNEVSILPNYEPPLRCEQHYVYFVYDPHTDIYKVMRTVMFRTGTGSTTALMRYSIFTLGYQIWVCFDHPGLRQYGNSRSVCIDGILYLNKFCEDCGRHVMGLYSVEDDAFSSMLYPNGLCQSKYDDCHLIEINGSLAIIDIHFIMADGITLWRKKKGSMLNDESSWVEQRINFPMDWGKSHRICARYYFSNNLNGEIVMGKTSILEGNNCWILICNVDNETWREIRVSGIVNQVICGDLRVVEYVETPLLLSQISHPK</sequence>
<dbReference type="Proteomes" id="UP001632038">
    <property type="component" value="Unassembled WGS sequence"/>
</dbReference>
<evidence type="ECO:0000259" key="2">
    <source>
        <dbReference type="Pfam" id="PF08268"/>
    </source>
</evidence>
<proteinExistence type="predicted"/>
<feature type="domain" description="F-box associated beta-propeller type 3" evidence="2">
    <location>
        <begin position="123"/>
        <end position="384"/>
    </location>
</feature>
<feature type="compositionally biased region" description="Basic and acidic residues" evidence="1">
    <location>
        <begin position="12"/>
        <end position="23"/>
    </location>
</feature>
<evidence type="ECO:0000313" key="4">
    <source>
        <dbReference type="Proteomes" id="UP001632038"/>
    </source>
</evidence>
<accession>A0ABD3DAS4</accession>
<organism evidence="3 4">
    <name type="scientific">Castilleja foliolosa</name>
    <dbReference type="NCBI Taxonomy" id="1961234"/>
    <lineage>
        <taxon>Eukaryota</taxon>
        <taxon>Viridiplantae</taxon>
        <taxon>Streptophyta</taxon>
        <taxon>Embryophyta</taxon>
        <taxon>Tracheophyta</taxon>
        <taxon>Spermatophyta</taxon>
        <taxon>Magnoliopsida</taxon>
        <taxon>eudicotyledons</taxon>
        <taxon>Gunneridae</taxon>
        <taxon>Pentapetalae</taxon>
        <taxon>asterids</taxon>
        <taxon>lamiids</taxon>
        <taxon>Lamiales</taxon>
        <taxon>Orobanchaceae</taxon>
        <taxon>Pedicularideae</taxon>
        <taxon>Castillejinae</taxon>
        <taxon>Castilleja</taxon>
    </lineage>
</organism>
<dbReference type="EMBL" id="JAVIJP010000018">
    <property type="protein sequence ID" value="KAL3639433.1"/>
    <property type="molecule type" value="Genomic_DNA"/>
</dbReference>
<evidence type="ECO:0000256" key="1">
    <source>
        <dbReference type="SAM" id="MobiDB-lite"/>
    </source>
</evidence>
<name>A0ABD3DAS4_9LAMI</name>
<dbReference type="PANTHER" id="PTHR31111:SF138">
    <property type="entry name" value="F-BOX ASSOCIATED DOMAIN-CONTAINING PROTEIN"/>
    <property type="match status" value="1"/>
</dbReference>
<dbReference type="InterPro" id="IPR013187">
    <property type="entry name" value="F-box-assoc_dom_typ3"/>
</dbReference>